<dbReference type="PANTHER" id="PTHR30026">
    <property type="entry name" value="OUTER MEMBRANE PROTEIN TOLC"/>
    <property type="match status" value="1"/>
</dbReference>
<keyword evidence="7" id="KW-0998">Cell outer membrane</keyword>
<feature type="signal peptide" evidence="9">
    <location>
        <begin position="1"/>
        <end position="22"/>
    </location>
</feature>
<comment type="similarity">
    <text evidence="2">Belongs to the outer membrane factor (OMF) (TC 1.B.17) family.</text>
</comment>
<evidence type="ECO:0000256" key="2">
    <source>
        <dbReference type="ARBA" id="ARBA00007613"/>
    </source>
</evidence>
<keyword evidence="6" id="KW-0472">Membrane</keyword>
<accession>A0A7X8SJF9</accession>
<proteinExistence type="inferred from homology"/>
<evidence type="ECO:0000256" key="4">
    <source>
        <dbReference type="ARBA" id="ARBA00022452"/>
    </source>
</evidence>
<feature type="coiled-coil region" evidence="8">
    <location>
        <begin position="364"/>
        <end position="391"/>
    </location>
</feature>
<evidence type="ECO:0000256" key="8">
    <source>
        <dbReference type="SAM" id="Coils"/>
    </source>
</evidence>
<dbReference type="Pfam" id="PF02321">
    <property type="entry name" value="OEP"/>
    <property type="match status" value="2"/>
</dbReference>
<evidence type="ECO:0000256" key="7">
    <source>
        <dbReference type="ARBA" id="ARBA00023237"/>
    </source>
</evidence>
<keyword evidence="9" id="KW-0732">Signal</keyword>
<keyword evidence="3" id="KW-0813">Transport</keyword>
<feature type="coiled-coil region" evidence="8">
    <location>
        <begin position="35"/>
        <end position="62"/>
    </location>
</feature>
<dbReference type="RefSeq" id="WP_168881953.1">
    <property type="nucleotide sequence ID" value="NZ_JABAIL010000002.1"/>
</dbReference>
<reference evidence="10 11" key="1">
    <citation type="submission" date="2020-04" db="EMBL/GenBank/DDBJ databases">
        <title>Flammeovirga sp. SR4, a novel species isolated from seawater.</title>
        <authorList>
            <person name="Wang X."/>
        </authorList>
    </citation>
    <scope>NUCLEOTIDE SEQUENCE [LARGE SCALE GENOMIC DNA]</scope>
    <source>
        <strain evidence="10 11">SR4</strain>
    </source>
</reference>
<comment type="subcellular location">
    <subcellularLocation>
        <location evidence="1">Cell outer membrane</location>
    </subcellularLocation>
</comment>
<evidence type="ECO:0000313" key="10">
    <source>
        <dbReference type="EMBL" id="NLR91257.1"/>
    </source>
</evidence>
<evidence type="ECO:0000256" key="3">
    <source>
        <dbReference type="ARBA" id="ARBA00022448"/>
    </source>
</evidence>
<feature type="chain" id="PRO_5031499223" evidence="9">
    <location>
        <begin position="23"/>
        <end position="443"/>
    </location>
</feature>
<dbReference type="GO" id="GO:0015288">
    <property type="term" value="F:porin activity"/>
    <property type="evidence" value="ECO:0007669"/>
    <property type="project" value="TreeGrafter"/>
</dbReference>
<comment type="caution">
    <text evidence="10">The sequence shown here is derived from an EMBL/GenBank/DDBJ whole genome shotgun (WGS) entry which is preliminary data.</text>
</comment>
<dbReference type="GO" id="GO:0009279">
    <property type="term" value="C:cell outer membrane"/>
    <property type="evidence" value="ECO:0007669"/>
    <property type="project" value="UniProtKB-SubCell"/>
</dbReference>
<feature type="coiled-coil region" evidence="8">
    <location>
        <begin position="194"/>
        <end position="221"/>
    </location>
</feature>
<evidence type="ECO:0000256" key="5">
    <source>
        <dbReference type="ARBA" id="ARBA00022692"/>
    </source>
</evidence>
<dbReference type="PANTHER" id="PTHR30026:SF20">
    <property type="entry name" value="OUTER MEMBRANE PROTEIN TOLC"/>
    <property type="match status" value="1"/>
</dbReference>
<evidence type="ECO:0000313" key="11">
    <source>
        <dbReference type="Proteomes" id="UP000585050"/>
    </source>
</evidence>
<protein>
    <submittedName>
        <fullName evidence="10">TolC family protein</fullName>
    </submittedName>
</protein>
<dbReference type="Gene3D" id="1.20.1600.10">
    <property type="entry name" value="Outer membrane efflux proteins (OEP)"/>
    <property type="match status" value="1"/>
</dbReference>
<dbReference type="SUPFAM" id="SSF56954">
    <property type="entry name" value="Outer membrane efflux proteins (OEP)"/>
    <property type="match status" value="1"/>
</dbReference>
<sequence length="443" mass="49252">MSSYKLLLYTLGWLMITSNVQAQETLSLEDCRAMALSHNRDLKTAALKIQEAEANYKLAKKAYLPSIEGSATGIMMPTLDLELFPGMAIPGGPSIPAIGVDKPSILTAGVFAVQPVYTGGKIKAINEQAKLGKAMSQENYKLTYTQLIEKTDEAYWNVIAAKEGVKLTRTYVEMLDSLASQMDLMYEEGLLPLSEKLKVNVQKNQAELEQVKAENQVQLAKLFLSQIIGIEDENKVEFLDHLVYNITQVDVQEGIETGLSQRSELKLLENQVQISVLEQKSTKADYLPQVGVMAGGAYIYGNNGLDNIDPIGIVGGAVKIPIFHFKESKEKMNVARLKTQEAIHNKDNATEMISIEIRQIGYQLEENRRSIAIAKENIEQAQESLEETKISFSSGLNTTTDVLQSQSELLKMQFELILALKNHEVLKTKWLRATGQIENPPIN</sequence>
<dbReference type="EMBL" id="JABAIL010000002">
    <property type="protein sequence ID" value="NLR91257.1"/>
    <property type="molecule type" value="Genomic_DNA"/>
</dbReference>
<evidence type="ECO:0000256" key="1">
    <source>
        <dbReference type="ARBA" id="ARBA00004442"/>
    </source>
</evidence>
<keyword evidence="5" id="KW-0812">Transmembrane</keyword>
<keyword evidence="8" id="KW-0175">Coiled coil</keyword>
<organism evidence="10 11">
    <name type="scientific">Flammeovirga agarivorans</name>
    <dbReference type="NCBI Taxonomy" id="2726742"/>
    <lineage>
        <taxon>Bacteria</taxon>
        <taxon>Pseudomonadati</taxon>
        <taxon>Bacteroidota</taxon>
        <taxon>Cytophagia</taxon>
        <taxon>Cytophagales</taxon>
        <taxon>Flammeovirgaceae</taxon>
        <taxon>Flammeovirga</taxon>
    </lineage>
</organism>
<keyword evidence="4" id="KW-1134">Transmembrane beta strand</keyword>
<dbReference type="AlphaFoldDB" id="A0A7X8SJF9"/>
<evidence type="ECO:0000256" key="6">
    <source>
        <dbReference type="ARBA" id="ARBA00023136"/>
    </source>
</evidence>
<dbReference type="GO" id="GO:0015562">
    <property type="term" value="F:efflux transmembrane transporter activity"/>
    <property type="evidence" value="ECO:0007669"/>
    <property type="project" value="InterPro"/>
</dbReference>
<keyword evidence="11" id="KW-1185">Reference proteome</keyword>
<dbReference type="InterPro" id="IPR051906">
    <property type="entry name" value="TolC-like"/>
</dbReference>
<evidence type="ECO:0000256" key="9">
    <source>
        <dbReference type="SAM" id="SignalP"/>
    </source>
</evidence>
<dbReference type="Proteomes" id="UP000585050">
    <property type="component" value="Unassembled WGS sequence"/>
</dbReference>
<name>A0A7X8SJF9_9BACT</name>
<dbReference type="GO" id="GO:1990281">
    <property type="term" value="C:efflux pump complex"/>
    <property type="evidence" value="ECO:0007669"/>
    <property type="project" value="TreeGrafter"/>
</dbReference>
<dbReference type="InterPro" id="IPR003423">
    <property type="entry name" value="OMP_efflux"/>
</dbReference>
<gene>
    <name evidence="10" type="ORF">HGP29_08570</name>
</gene>